<sequence length="98" mass="10878">MFGLLGSYTNLSPPQPHSILPLPTITITTTSSMRSNKSGLDIGPEIVWLLWQIKADLRRLDSGRNMVSSYRAVLPRFGGPEVLQIWDDAVGETCFVVF</sequence>
<name>A0AAV3P1T9_LITER</name>
<comment type="caution">
    <text evidence="1">The sequence shown here is derived from an EMBL/GenBank/DDBJ whole genome shotgun (WGS) entry which is preliminary data.</text>
</comment>
<proteinExistence type="predicted"/>
<accession>A0AAV3P1T9</accession>
<protein>
    <submittedName>
        <fullName evidence="1">Uncharacterized protein</fullName>
    </submittedName>
</protein>
<reference evidence="1 2" key="1">
    <citation type="submission" date="2024-01" db="EMBL/GenBank/DDBJ databases">
        <title>The complete chloroplast genome sequence of Lithospermum erythrorhizon: insights into the phylogenetic relationship among Boraginaceae species and the maternal lineages of purple gromwells.</title>
        <authorList>
            <person name="Okada T."/>
            <person name="Watanabe K."/>
        </authorList>
    </citation>
    <scope>NUCLEOTIDE SEQUENCE [LARGE SCALE GENOMIC DNA]</scope>
</reference>
<evidence type="ECO:0000313" key="1">
    <source>
        <dbReference type="EMBL" id="GAA0145649.1"/>
    </source>
</evidence>
<organism evidence="1 2">
    <name type="scientific">Lithospermum erythrorhizon</name>
    <name type="common">Purple gromwell</name>
    <name type="synonym">Lithospermum officinale var. erythrorhizon</name>
    <dbReference type="NCBI Taxonomy" id="34254"/>
    <lineage>
        <taxon>Eukaryota</taxon>
        <taxon>Viridiplantae</taxon>
        <taxon>Streptophyta</taxon>
        <taxon>Embryophyta</taxon>
        <taxon>Tracheophyta</taxon>
        <taxon>Spermatophyta</taxon>
        <taxon>Magnoliopsida</taxon>
        <taxon>eudicotyledons</taxon>
        <taxon>Gunneridae</taxon>
        <taxon>Pentapetalae</taxon>
        <taxon>asterids</taxon>
        <taxon>lamiids</taxon>
        <taxon>Boraginales</taxon>
        <taxon>Boraginaceae</taxon>
        <taxon>Boraginoideae</taxon>
        <taxon>Lithospermeae</taxon>
        <taxon>Lithospermum</taxon>
    </lineage>
</organism>
<gene>
    <name evidence="1" type="ORF">LIER_05797</name>
</gene>
<dbReference type="Proteomes" id="UP001454036">
    <property type="component" value="Unassembled WGS sequence"/>
</dbReference>
<dbReference type="AlphaFoldDB" id="A0AAV3P1T9"/>
<evidence type="ECO:0000313" key="2">
    <source>
        <dbReference type="Proteomes" id="UP001454036"/>
    </source>
</evidence>
<dbReference type="EMBL" id="BAABME010000811">
    <property type="protein sequence ID" value="GAA0145649.1"/>
    <property type="molecule type" value="Genomic_DNA"/>
</dbReference>
<keyword evidence="2" id="KW-1185">Reference proteome</keyword>